<dbReference type="Gene3D" id="3.60.130.30">
    <property type="match status" value="1"/>
</dbReference>
<keyword evidence="2" id="KW-1185">Reference proteome</keyword>
<feature type="non-terminal residue" evidence="1">
    <location>
        <position position="55"/>
    </location>
</feature>
<comment type="caution">
    <text evidence="1">The sequence shown here is derived from an EMBL/GenBank/DDBJ whole genome shotgun (WGS) entry which is preliminary data.</text>
</comment>
<dbReference type="STRING" id="71717.A0A4Y7RJ37"/>
<name>A0A4Y7RJ37_COPMI</name>
<evidence type="ECO:0008006" key="3">
    <source>
        <dbReference type="Google" id="ProtNLM"/>
    </source>
</evidence>
<gene>
    <name evidence="1" type="ORF">FA13DRAFT_1574778</name>
</gene>
<sequence length="55" mass="6225">GSCEGLHIDFNDHRYSLTWLVLFWDRNGGDFVVPQLGEVVPVRPGQRLGAMTRVL</sequence>
<evidence type="ECO:0000313" key="1">
    <source>
        <dbReference type="EMBL" id="TEB09004.1"/>
    </source>
</evidence>
<dbReference type="Proteomes" id="UP000298030">
    <property type="component" value="Unassembled WGS sequence"/>
</dbReference>
<evidence type="ECO:0000313" key="2">
    <source>
        <dbReference type="Proteomes" id="UP000298030"/>
    </source>
</evidence>
<protein>
    <recommendedName>
        <fullName evidence="3">Isopenicillin N synthase-like Fe(2+) 2OG dioxygenase domain-containing protein</fullName>
    </recommendedName>
</protein>
<dbReference type="EMBL" id="QPFP01000527">
    <property type="protein sequence ID" value="TEB09004.1"/>
    <property type="molecule type" value="Genomic_DNA"/>
</dbReference>
<reference evidence="1 2" key="1">
    <citation type="journal article" date="2019" name="Nat. Ecol. Evol.">
        <title>Megaphylogeny resolves global patterns of mushroom evolution.</title>
        <authorList>
            <person name="Varga T."/>
            <person name="Krizsan K."/>
            <person name="Foldi C."/>
            <person name="Dima B."/>
            <person name="Sanchez-Garcia M."/>
            <person name="Sanchez-Ramirez S."/>
            <person name="Szollosi G.J."/>
            <person name="Szarkandi J.G."/>
            <person name="Papp V."/>
            <person name="Albert L."/>
            <person name="Andreopoulos W."/>
            <person name="Angelini C."/>
            <person name="Antonin V."/>
            <person name="Barry K.W."/>
            <person name="Bougher N.L."/>
            <person name="Buchanan P."/>
            <person name="Buyck B."/>
            <person name="Bense V."/>
            <person name="Catcheside P."/>
            <person name="Chovatia M."/>
            <person name="Cooper J."/>
            <person name="Damon W."/>
            <person name="Desjardin D."/>
            <person name="Finy P."/>
            <person name="Geml J."/>
            <person name="Haridas S."/>
            <person name="Hughes K."/>
            <person name="Justo A."/>
            <person name="Karasinski D."/>
            <person name="Kautmanova I."/>
            <person name="Kiss B."/>
            <person name="Kocsube S."/>
            <person name="Kotiranta H."/>
            <person name="LaButti K.M."/>
            <person name="Lechner B.E."/>
            <person name="Liimatainen K."/>
            <person name="Lipzen A."/>
            <person name="Lukacs Z."/>
            <person name="Mihaltcheva S."/>
            <person name="Morgado L.N."/>
            <person name="Niskanen T."/>
            <person name="Noordeloos M.E."/>
            <person name="Ohm R.A."/>
            <person name="Ortiz-Santana B."/>
            <person name="Ovrebo C."/>
            <person name="Racz N."/>
            <person name="Riley R."/>
            <person name="Savchenko A."/>
            <person name="Shiryaev A."/>
            <person name="Soop K."/>
            <person name="Spirin V."/>
            <person name="Szebenyi C."/>
            <person name="Tomsovsky M."/>
            <person name="Tulloss R.E."/>
            <person name="Uehling J."/>
            <person name="Grigoriev I.V."/>
            <person name="Vagvolgyi C."/>
            <person name="Papp T."/>
            <person name="Martin F.M."/>
            <person name="Miettinen O."/>
            <person name="Hibbett D.S."/>
            <person name="Nagy L.G."/>
        </authorList>
    </citation>
    <scope>NUCLEOTIDE SEQUENCE [LARGE SCALE GENOMIC DNA]</scope>
    <source>
        <strain evidence="1 2">FP101781</strain>
    </source>
</reference>
<dbReference type="OrthoDB" id="3249298at2759"/>
<organism evidence="1 2">
    <name type="scientific">Coprinellus micaceus</name>
    <name type="common">Glistening ink-cap mushroom</name>
    <name type="synonym">Coprinus micaceus</name>
    <dbReference type="NCBI Taxonomy" id="71717"/>
    <lineage>
        <taxon>Eukaryota</taxon>
        <taxon>Fungi</taxon>
        <taxon>Dikarya</taxon>
        <taxon>Basidiomycota</taxon>
        <taxon>Agaricomycotina</taxon>
        <taxon>Agaricomycetes</taxon>
        <taxon>Agaricomycetidae</taxon>
        <taxon>Agaricales</taxon>
        <taxon>Agaricineae</taxon>
        <taxon>Psathyrellaceae</taxon>
        <taxon>Coprinellus</taxon>
    </lineage>
</organism>
<dbReference type="AlphaFoldDB" id="A0A4Y7RJ37"/>
<feature type="non-terminal residue" evidence="1">
    <location>
        <position position="1"/>
    </location>
</feature>
<proteinExistence type="predicted"/>
<accession>A0A4Y7RJ37</accession>